<dbReference type="Proteomes" id="UP000276232">
    <property type="component" value="Unassembled WGS sequence"/>
</dbReference>
<sequence length="108" mass="10869">MPDTDPTPDRPDPDAPALEVLGVAGPPPGAVREGRGATVVLEGVVEAGVEAGAVVLRTADGTWLVGRDQAPLVGHRVRVTGAELHGVLTTAQQGPPLVVDAVEDLGTA</sequence>
<dbReference type="InParanoid" id="A0A3N1HQP2"/>
<proteinExistence type="predicted"/>
<comment type="caution">
    <text evidence="1">The sequence shown here is derived from an EMBL/GenBank/DDBJ whole genome shotgun (WGS) entry which is preliminary data.</text>
</comment>
<name>A0A3N1HQP2_9ACTN</name>
<protein>
    <submittedName>
        <fullName evidence="1">Uncharacterized protein</fullName>
    </submittedName>
</protein>
<keyword evidence="2" id="KW-1185">Reference proteome</keyword>
<accession>A0A3N1HQP2</accession>
<organism evidence="1 2">
    <name type="scientific">Pseudokineococcus lusitanus</name>
    <dbReference type="NCBI Taxonomy" id="763993"/>
    <lineage>
        <taxon>Bacteria</taxon>
        <taxon>Bacillati</taxon>
        <taxon>Actinomycetota</taxon>
        <taxon>Actinomycetes</taxon>
        <taxon>Kineosporiales</taxon>
        <taxon>Kineosporiaceae</taxon>
        <taxon>Pseudokineococcus</taxon>
    </lineage>
</organism>
<reference evidence="1 2" key="1">
    <citation type="journal article" date="2015" name="Stand. Genomic Sci.">
        <title>Genomic Encyclopedia of Bacterial and Archaeal Type Strains, Phase III: the genomes of soil and plant-associated and newly described type strains.</title>
        <authorList>
            <person name="Whitman W.B."/>
            <person name="Woyke T."/>
            <person name="Klenk H.P."/>
            <person name="Zhou Y."/>
            <person name="Lilburn T.G."/>
            <person name="Beck B.J."/>
            <person name="De Vos P."/>
            <person name="Vandamme P."/>
            <person name="Eisen J.A."/>
            <person name="Garrity G."/>
            <person name="Hugenholtz P."/>
            <person name="Kyrpides N.C."/>
        </authorList>
    </citation>
    <scope>NUCLEOTIDE SEQUENCE [LARGE SCALE GENOMIC DNA]</scope>
    <source>
        <strain evidence="1 2">CECT 7306</strain>
    </source>
</reference>
<evidence type="ECO:0000313" key="1">
    <source>
        <dbReference type="EMBL" id="ROP44811.1"/>
    </source>
</evidence>
<evidence type="ECO:0000313" key="2">
    <source>
        <dbReference type="Proteomes" id="UP000276232"/>
    </source>
</evidence>
<dbReference type="EMBL" id="RJKN01000002">
    <property type="protein sequence ID" value="ROP44811.1"/>
    <property type="molecule type" value="Genomic_DNA"/>
</dbReference>
<dbReference type="RefSeq" id="WP_123379042.1">
    <property type="nucleotide sequence ID" value="NZ_RJKN01000002.1"/>
</dbReference>
<gene>
    <name evidence="1" type="ORF">EDC03_0941</name>
</gene>
<dbReference type="AlphaFoldDB" id="A0A3N1HQP2"/>